<organism evidence="1 2">
    <name type="scientific">Burkholderia territorii</name>
    <dbReference type="NCBI Taxonomy" id="1503055"/>
    <lineage>
        <taxon>Bacteria</taxon>
        <taxon>Pseudomonadati</taxon>
        <taxon>Pseudomonadota</taxon>
        <taxon>Betaproteobacteria</taxon>
        <taxon>Burkholderiales</taxon>
        <taxon>Burkholderiaceae</taxon>
        <taxon>Burkholderia</taxon>
        <taxon>Burkholderia cepacia complex</taxon>
    </lineage>
</organism>
<dbReference type="AlphaFoldDB" id="A0A6L3N938"/>
<sequence length="87" mass="9399">MSRCRWRDVPAGDVRLYTAPRARVCIPMYRAAVTTHNIAHARLAGHTADTSARPNDDCRNLSGRCIRAVAGRTGEPPCCPDSGPPPS</sequence>
<reference evidence="1 2" key="1">
    <citation type="submission" date="2019-09" db="EMBL/GenBank/DDBJ databases">
        <title>Draft genome sequences of 48 bacterial type strains from the CCUG.</title>
        <authorList>
            <person name="Tunovic T."/>
            <person name="Pineiro-Iglesias B."/>
            <person name="Unosson C."/>
            <person name="Inganas E."/>
            <person name="Ohlen M."/>
            <person name="Cardew S."/>
            <person name="Jensie-Markopoulos S."/>
            <person name="Salva-Serra F."/>
            <person name="Jaen-Luchoro D."/>
            <person name="Karlsson R."/>
            <person name="Svensson-Stadler L."/>
            <person name="Chun J."/>
            <person name="Moore E."/>
        </authorList>
    </citation>
    <scope>NUCLEOTIDE SEQUENCE [LARGE SCALE GENOMIC DNA]</scope>
    <source>
        <strain evidence="1 2">CCUG 65687</strain>
    </source>
</reference>
<name>A0A6L3N938_9BURK</name>
<gene>
    <name evidence="1" type="ORF">F7R13_28370</name>
</gene>
<dbReference type="Proteomes" id="UP000473571">
    <property type="component" value="Unassembled WGS sequence"/>
</dbReference>
<proteinExistence type="predicted"/>
<evidence type="ECO:0000313" key="1">
    <source>
        <dbReference type="EMBL" id="KAB0650164.1"/>
    </source>
</evidence>
<evidence type="ECO:0000313" key="2">
    <source>
        <dbReference type="Proteomes" id="UP000473571"/>
    </source>
</evidence>
<comment type="caution">
    <text evidence="1">The sequence shown here is derived from an EMBL/GenBank/DDBJ whole genome shotgun (WGS) entry which is preliminary data.</text>
</comment>
<dbReference type="EMBL" id="VZOL01000660">
    <property type="protein sequence ID" value="KAB0650164.1"/>
    <property type="molecule type" value="Genomic_DNA"/>
</dbReference>
<accession>A0A6L3N938</accession>
<protein>
    <submittedName>
        <fullName evidence="1">Uncharacterized protein</fullName>
    </submittedName>
</protein>